<evidence type="ECO:0000313" key="2">
    <source>
        <dbReference type="EMBL" id="OHA59115.1"/>
    </source>
</evidence>
<dbReference type="STRING" id="1802436.A2370_02935"/>
<dbReference type="InterPro" id="IPR036583">
    <property type="entry name" value="23S_rRNA_IVS_sf"/>
</dbReference>
<organism evidence="2 3">
    <name type="scientific">Candidatus Vogelbacteria bacterium RIFOXYB1_FULL_42_16</name>
    <dbReference type="NCBI Taxonomy" id="1802436"/>
    <lineage>
        <taxon>Bacteria</taxon>
        <taxon>Candidatus Vogeliibacteriota</taxon>
    </lineage>
</organism>
<evidence type="ECO:0000259" key="1">
    <source>
        <dbReference type="Pfam" id="PF22296"/>
    </source>
</evidence>
<accession>A0A1G2QET5</accession>
<dbReference type="Pfam" id="PF22296">
    <property type="entry name" value="bAvd"/>
    <property type="match status" value="1"/>
</dbReference>
<feature type="domain" description="bAvd-like" evidence="1">
    <location>
        <begin position="5"/>
        <end position="96"/>
    </location>
</feature>
<gene>
    <name evidence="2" type="ORF">A2370_02935</name>
</gene>
<comment type="caution">
    <text evidence="2">The sequence shown here is derived from an EMBL/GenBank/DDBJ whole genome shotgun (WGS) entry which is preliminary data.</text>
</comment>
<dbReference type="CDD" id="cd16376">
    <property type="entry name" value="Avd_like"/>
    <property type="match status" value="1"/>
</dbReference>
<dbReference type="AlphaFoldDB" id="A0A1G2QET5"/>
<evidence type="ECO:0000313" key="3">
    <source>
        <dbReference type="Proteomes" id="UP000176222"/>
    </source>
</evidence>
<sequence>MIWIDIVPHLAKNTRHTIGARIENKFLDLLDLSYVAYFTAKDKKIEKISRCILLLDTLKFLISVAWEAKLISHRQCEEIALKLEEIGKMLGGWKKNSDNLEKKNRTL</sequence>
<dbReference type="Proteomes" id="UP000176222">
    <property type="component" value="Unassembled WGS sequence"/>
</dbReference>
<proteinExistence type="predicted"/>
<dbReference type="Gene3D" id="1.20.1440.60">
    <property type="entry name" value="23S rRNA-intervening sequence"/>
    <property type="match status" value="1"/>
</dbReference>
<dbReference type="EMBL" id="MHTH01000005">
    <property type="protein sequence ID" value="OHA59115.1"/>
    <property type="molecule type" value="Genomic_DNA"/>
</dbReference>
<dbReference type="InterPro" id="IPR055360">
    <property type="entry name" value="bAvd"/>
</dbReference>
<protein>
    <recommendedName>
        <fullName evidence="1">bAvd-like domain-containing protein</fullName>
    </recommendedName>
</protein>
<name>A0A1G2QET5_9BACT</name>
<reference evidence="2 3" key="1">
    <citation type="journal article" date="2016" name="Nat. Commun.">
        <title>Thousands of microbial genomes shed light on interconnected biogeochemical processes in an aquifer system.</title>
        <authorList>
            <person name="Anantharaman K."/>
            <person name="Brown C.T."/>
            <person name="Hug L.A."/>
            <person name="Sharon I."/>
            <person name="Castelle C.J."/>
            <person name="Probst A.J."/>
            <person name="Thomas B.C."/>
            <person name="Singh A."/>
            <person name="Wilkins M.J."/>
            <person name="Karaoz U."/>
            <person name="Brodie E.L."/>
            <person name="Williams K.H."/>
            <person name="Hubbard S.S."/>
            <person name="Banfield J.F."/>
        </authorList>
    </citation>
    <scope>NUCLEOTIDE SEQUENCE [LARGE SCALE GENOMIC DNA]</scope>
</reference>